<dbReference type="Gene3D" id="3.50.30.10">
    <property type="entry name" value="Phosphohistidine domain"/>
    <property type="match status" value="1"/>
</dbReference>
<dbReference type="Gene3D" id="3.30.1490.20">
    <property type="entry name" value="ATP-grasp fold, A domain"/>
    <property type="match status" value="2"/>
</dbReference>
<feature type="domain" description="PEP-utilising enzyme mobile" evidence="1">
    <location>
        <begin position="727"/>
        <end position="798"/>
    </location>
</feature>
<organism evidence="3 4">
    <name type="scientific">Ruania alba</name>
    <dbReference type="NCBI Taxonomy" id="648782"/>
    <lineage>
        <taxon>Bacteria</taxon>
        <taxon>Bacillati</taxon>
        <taxon>Actinomycetota</taxon>
        <taxon>Actinomycetes</taxon>
        <taxon>Micrococcales</taxon>
        <taxon>Ruaniaceae</taxon>
        <taxon>Ruania</taxon>
    </lineage>
</organism>
<keyword evidence="3" id="KW-0670">Pyruvate</keyword>
<evidence type="ECO:0000313" key="3">
    <source>
        <dbReference type="EMBL" id="SEF00475.1"/>
    </source>
</evidence>
<evidence type="ECO:0000313" key="4">
    <source>
        <dbReference type="Proteomes" id="UP000199220"/>
    </source>
</evidence>
<dbReference type="OrthoDB" id="9765468at2"/>
<dbReference type="Pfam" id="PF01326">
    <property type="entry name" value="PPDK_N"/>
    <property type="match status" value="2"/>
</dbReference>
<keyword evidence="4" id="KW-1185">Reference proteome</keyword>
<dbReference type="EMBL" id="FNTX01000002">
    <property type="protein sequence ID" value="SEF00475.1"/>
    <property type="molecule type" value="Genomic_DNA"/>
</dbReference>
<sequence>MTVIGLADLDPDRIDLVGGKAAGLGALIRAGERVPDGFCLTTAAEGRLPAEEVAAAYAALGDDVPVAVRSSATAEDLPWASFAGQQDTVLGVRGGPALLAAIETCWASLHTDRAVAYRRTQGIADAQMAVVVQRMVAPQAAGVLFTANPITGSRSEMVVDAAPGLGTAVVDGNVETDHYVLGHDQPADPGGCLDADQLSRLRAAGERVQRRFGSPQDIEWAFDTDGTLWLLQSRAITSLFPVPDPADDGPHVYMEAGHMQGMLRPLTPMGQSVLQDVTSRWFEAFGAKPGTGSTMVTYIGGRMYIDLTAFVRSASMRSRLPAMMAMYGPRTVRGMEWVCEQSQFAPRRGRPVAVGTVLRITARMLPTIVGGLINGIRSPEQSARRTLAAIDEVREACAEPEGLHTPEDRLDVAEDVHVRMLAGPMMESLSPLWAAMICQQVAAGLLEPIADESDVAAVMRGAPHNVTTQMDLALWQLADEAREHRDLLTGTPSEELARRYQEGTLPDIGLDEFLAAYGHRTAAEIDVGVPRWEEDPAPLFDVLAGYLQLTDTNQAPEVRFRRAGAEANAALGALMWRARRTGPVRAAIAGLLLRRARALIGLRELPKFLWLFALRQVRRQLLAVGATLADRGLLDSDADVMFLDLAEVRSAVGQGVDHRDQVRERTLTYHRELRRRQVPGLLLSDGTDVEAVLPRPESTDGLTGMGAAPGTATGRARVIRDPRGARIEPGEILVAPTTDPGWTPLFMTAAGLVTETGSPMAHGPTVAREYGIPAVICVRDATIEISTGDLITIDGAAGVVRIG</sequence>
<dbReference type="GO" id="GO:0016301">
    <property type="term" value="F:kinase activity"/>
    <property type="evidence" value="ECO:0007669"/>
    <property type="project" value="UniProtKB-KW"/>
</dbReference>
<reference evidence="4" key="1">
    <citation type="submission" date="2016-10" db="EMBL/GenBank/DDBJ databases">
        <authorList>
            <person name="Varghese N."/>
            <person name="Submissions S."/>
        </authorList>
    </citation>
    <scope>NUCLEOTIDE SEQUENCE [LARGE SCALE GENOMIC DNA]</scope>
    <source>
        <strain evidence="4">DSM 21368</strain>
    </source>
</reference>
<evidence type="ECO:0000259" key="1">
    <source>
        <dbReference type="Pfam" id="PF00391"/>
    </source>
</evidence>
<dbReference type="Pfam" id="PF00391">
    <property type="entry name" value="PEP-utilizers"/>
    <property type="match status" value="1"/>
</dbReference>
<dbReference type="STRING" id="648782.SAMN04488554_4298"/>
<dbReference type="InterPro" id="IPR002192">
    <property type="entry name" value="PPDK_AMP/ATP-bd"/>
</dbReference>
<name>A0A1H5NFZ7_9MICO</name>
<dbReference type="RefSeq" id="WP_089775508.1">
    <property type="nucleotide sequence ID" value="NZ_FNTX01000002.1"/>
</dbReference>
<keyword evidence="3" id="KW-0418">Kinase</keyword>
<dbReference type="PANTHER" id="PTHR43615:SF1">
    <property type="entry name" value="PPDK_N DOMAIN-CONTAINING PROTEIN"/>
    <property type="match status" value="1"/>
</dbReference>
<dbReference type="SUPFAM" id="SSF52009">
    <property type="entry name" value="Phosphohistidine domain"/>
    <property type="match status" value="1"/>
</dbReference>
<dbReference type="InterPro" id="IPR013815">
    <property type="entry name" value="ATP_grasp_subdomain_1"/>
</dbReference>
<dbReference type="AlphaFoldDB" id="A0A1H5NFZ7"/>
<dbReference type="GO" id="GO:0005524">
    <property type="term" value="F:ATP binding"/>
    <property type="evidence" value="ECO:0007669"/>
    <property type="project" value="InterPro"/>
</dbReference>
<proteinExistence type="predicted"/>
<dbReference type="InterPro" id="IPR008279">
    <property type="entry name" value="PEP-util_enz_mobile_dom"/>
</dbReference>
<gene>
    <name evidence="3" type="ORF">SAMN04488554_4298</name>
</gene>
<accession>A0A1H5NFZ7</accession>
<protein>
    <submittedName>
        <fullName evidence="3">Pyruvate, water dikinase</fullName>
    </submittedName>
</protein>
<feature type="domain" description="Pyruvate phosphate dikinase AMP/ATP-binding" evidence="2">
    <location>
        <begin position="51"/>
        <end position="184"/>
    </location>
</feature>
<dbReference type="Proteomes" id="UP000199220">
    <property type="component" value="Unassembled WGS sequence"/>
</dbReference>
<dbReference type="InterPro" id="IPR051549">
    <property type="entry name" value="PEP_Utilizing_Enz"/>
</dbReference>
<dbReference type="Gene3D" id="3.30.470.20">
    <property type="entry name" value="ATP-grasp fold, B domain"/>
    <property type="match status" value="2"/>
</dbReference>
<dbReference type="PANTHER" id="PTHR43615">
    <property type="entry name" value="PHOSPHOENOLPYRUVATE SYNTHASE-RELATED"/>
    <property type="match status" value="1"/>
</dbReference>
<dbReference type="SUPFAM" id="SSF56059">
    <property type="entry name" value="Glutathione synthetase ATP-binding domain-like"/>
    <property type="match status" value="1"/>
</dbReference>
<dbReference type="InterPro" id="IPR036637">
    <property type="entry name" value="Phosphohistidine_dom_sf"/>
</dbReference>
<keyword evidence="3" id="KW-0808">Transferase</keyword>
<evidence type="ECO:0000259" key="2">
    <source>
        <dbReference type="Pfam" id="PF01326"/>
    </source>
</evidence>
<feature type="domain" description="Pyruvate phosphate dikinase AMP/ATP-binding" evidence="2">
    <location>
        <begin position="192"/>
        <end position="238"/>
    </location>
</feature>